<gene>
    <name evidence="17" type="ORF">Ocin01_11250</name>
</gene>
<dbReference type="Proteomes" id="UP000094527">
    <property type="component" value="Unassembled WGS sequence"/>
</dbReference>
<dbReference type="GO" id="GO:0006646">
    <property type="term" value="P:phosphatidylethanolamine biosynthetic process"/>
    <property type="evidence" value="ECO:0007669"/>
    <property type="project" value="TreeGrafter"/>
</dbReference>
<dbReference type="PROSITE" id="PS00379">
    <property type="entry name" value="CDP_ALCOHOL_P_TRANSF"/>
    <property type="match status" value="1"/>
</dbReference>
<evidence type="ECO:0000256" key="1">
    <source>
        <dbReference type="ARBA" id="ARBA00004141"/>
    </source>
</evidence>
<feature type="transmembrane region" description="Helical" evidence="16">
    <location>
        <begin position="171"/>
        <end position="188"/>
    </location>
</feature>
<organism evidence="17 18">
    <name type="scientific">Orchesella cincta</name>
    <name type="common">Springtail</name>
    <name type="synonym">Podura cincta</name>
    <dbReference type="NCBI Taxonomy" id="48709"/>
    <lineage>
        <taxon>Eukaryota</taxon>
        <taxon>Metazoa</taxon>
        <taxon>Ecdysozoa</taxon>
        <taxon>Arthropoda</taxon>
        <taxon>Hexapoda</taxon>
        <taxon>Collembola</taxon>
        <taxon>Entomobryomorpha</taxon>
        <taxon>Entomobryoidea</taxon>
        <taxon>Orchesellidae</taxon>
        <taxon>Orchesellinae</taxon>
        <taxon>Orchesella</taxon>
    </lineage>
</organism>
<comment type="catalytic activity">
    <reaction evidence="14">
        <text>CDP-choline + a 1,2-diacyl-sn-glycerol = a 1,2-diacyl-sn-glycero-3-phosphocholine + CMP + H(+)</text>
        <dbReference type="Rhea" id="RHEA:32939"/>
        <dbReference type="ChEBI" id="CHEBI:15378"/>
        <dbReference type="ChEBI" id="CHEBI:17815"/>
        <dbReference type="ChEBI" id="CHEBI:57643"/>
        <dbReference type="ChEBI" id="CHEBI:58779"/>
        <dbReference type="ChEBI" id="CHEBI:60377"/>
        <dbReference type="EC" id="2.7.8.2"/>
    </reaction>
    <physiologicalReaction direction="left-to-right" evidence="14">
        <dbReference type="Rhea" id="RHEA:32940"/>
    </physiologicalReaction>
</comment>
<dbReference type="FunFam" id="1.20.120.1760:FF:000002">
    <property type="entry name" value="Choline/ethanolamine phosphotransferase 1"/>
    <property type="match status" value="1"/>
</dbReference>
<dbReference type="OMA" id="RICQEDF"/>
<keyword evidence="18" id="KW-1185">Reference proteome</keyword>
<accession>A0A1D2MQP4</accession>
<evidence type="ECO:0000256" key="9">
    <source>
        <dbReference type="ARBA" id="ARBA00036100"/>
    </source>
</evidence>
<dbReference type="Pfam" id="PF01066">
    <property type="entry name" value="CDP-OH_P_transf"/>
    <property type="match status" value="1"/>
</dbReference>
<dbReference type="EMBL" id="LJIJ01000675">
    <property type="protein sequence ID" value="ODM95430.1"/>
    <property type="molecule type" value="Genomic_DNA"/>
</dbReference>
<comment type="catalytic activity">
    <reaction evidence="10">
        <text>1,2-dioctanoyl-sn-glycerol + CDP-choline = 1,2-dioctanoyl-sn-glycero-3-phosphocholine + CMP + H(+)</text>
        <dbReference type="Rhea" id="RHEA:54232"/>
        <dbReference type="ChEBI" id="CHEBI:15378"/>
        <dbReference type="ChEBI" id="CHEBI:58779"/>
        <dbReference type="ChEBI" id="CHEBI:60377"/>
        <dbReference type="ChEBI" id="CHEBI:76979"/>
        <dbReference type="ChEBI" id="CHEBI:78228"/>
    </reaction>
    <physiologicalReaction direction="left-to-right" evidence="10">
        <dbReference type="Rhea" id="RHEA:54233"/>
    </physiologicalReaction>
</comment>
<keyword evidence="7" id="KW-0594">Phospholipid biosynthesis</keyword>
<evidence type="ECO:0000256" key="15">
    <source>
        <dbReference type="RuleBase" id="RU003750"/>
    </source>
</evidence>
<dbReference type="InterPro" id="IPR014472">
    <property type="entry name" value="CHOPT"/>
</dbReference>
<evidence type="ECO:0000256" key="13">
    <source>
        <dbReference type="ARBA" id="ARBA00038987"/>
    </source>
</evidence>
<evidence type="ECO:0000256" key="16">
    <source>
        <dbReference type="SAM" id="Phobius"/>
    </source>
</evidence>
<dbReference type="InterPro" id="IPR000462">
    <property type="entry name" value="CDP-OH_P_trans"/>
</dbReference>
<dbReference type="InterPro" id="IPR043130">
    <property type="entry name" value="CDP-OH_PTrfase_TM_dom"/>
</dbReference>
<dbReference type="GO" id="GO:0005789">
    <property type="term" value="C:endoplasmic reticulum membrane"/>
    <property type="evidence" value="ECO:0007669"/>
    <property type="project" value="TreeGrafter"/>
</dbReference>
<keyword evidence="4 16" id="KW-0812">Transmembrane</keyword>
<evidence type="ECO:0000313" key="17">
    <source>
        <dbReference type="EMBL" id="ODM95430.1"/>
    </source>
</evidence>
<evidence type="ECO:0000256" key="6">
    <source>
        <dbReference type="ARBA" id="ARBA00023136"/>
    </source>
</evidence>
<feature type="transmembrane region" description="Helical" evidence="16">
    <location>
        <begin position="104"/>
        <end position="122"/>
    </location>
</feature>
<keyword evidence="7" id="KW-0444">Lipid biosynthesis</keyword>
<keyword evidence="8" id="KW-1208">Phospholipid metabolism</keyword>
<name>A0A1D2MQP4_ORCCI</name>
<dbReference type="GO" id="GO:0004307">
    <property type="term" value="F:ethanolaminephosphotransferase activity"/>
    <property type="evidence" value="ECO:0007669"/>
    <property type="project" value="TreeGrafter"/>
</dbReference>
<evidence type="ECO:0000256" key="14">
    <source>
        <dbReference type="ARBA" id="ARBA00048570"/>
    </source>
</evidence>
<evidence type="ECO:0000256" key="7">
    <source>
        <dbReference type="ARBA" id="ARBA00023209"/>
    </source>
</evidence>
<comment type="subcellular location">
    <subcellularLocation>
        <location evidence="1">Membrane</location>
        <topology evidence="1">Multi-pass membrane protein</topology>
    </subcellularLocation>
</comment>
<dbReference type="GO" id="GO:0005794">
    <property type="term" value="C:Golgi apparatus"/>
    <property type="evidence" value="ECO:0007669"/>
    <property type="project" value="TreeGrafter"/>
</dbReference>
<evidence type="ECO:0000256" key="4">
    <source>
        <dbReference type="ARBA" id="ARBA00022692"/>
    </source>
</evidence>
<keyword evidence="5 16" id="KW-1133">Transmembrane helix</keyword>
<comment type="catalytic activity">
    <reaction evidence="9">
        <text>1-hexadecanoyl-2-(4Z,7Z,10Z,13Z,16Z,19Z-docosahexaenoyl)-sn-glycerol + CDP-choline = 1-hexadecanoyl-2-(4Z,7Z,10Z,13Z,16Z,19Z-docosahexaenoyl)-sn-glycero-3-phosphocholine + CMP + H(+)</text>
        <dbReference type="Rhea" id="RHEA:54332"/>
        <dbReference type="ChEBI" id="CHEBI:15378"/>
        <dbReference type="ChEBI" id="CHEBI:58779"/>
        <dbReference type="ChEBI" id="CHEBI:60377"/>
        <dbReference type="ChEBI" id="CHEBI:74963"/>
        <dbReference type="ChEBI" id="CHEBI:82949"/>
    </reaction>
    <physiologicalReaction direction="left-to-right" evidence="9">
        <dbReference type="Rhea" id="RHEA:54333"/>
    </physiologicalReaction>
</comment>
<dbReference type="PIRSF" id="PIRSF015665">
    <property type="entry name" value="CHOPT"/>
    <property type="match status" value="1"/>
</dbReference>
<evidence type="ECO:0000256" key="11">
    <source>
        <dbReference type="ARBA" id="ARBA00036890"/>
    </source>
</evidence>
<evidence type="ECO:0000256" key="8">
    <source>
        <dbReference type="ARBA" id="ARBA00023264"/>
    </source>
</evidence>
<evidence type="ECO:0000256" key="2">
    <source>
        <dbReference type="ARBA" id="ARBA00010441"/>
    </source>
</evidence>
<proteinExistence type="inferred from homology"/>
<keyword evidence="7" id="KW-0443">Lipid metabolism</keyword>
<feature type="transmembrane region" description="Helical" evidence="16">
    <location>
        <begin position="209"/>
        <end position="229"/>
    </location>
</feature>
<feature type="transmembrane region" description="Helical" evidence="16">
    <location>
        <begin position="268"/>
        <end position="287"/>
    </location>
</feature>
<evidence type="ECO:0000256" key="5">
    <source>
        <dbReference type="ARBA" id="ARBA00022989"/>
    </source>
</evidence>
<reference evidence="17 18" key="1">
    <citation type="journal article" date="2016" name="Genome Biol. Evol.">
        <title>Gene Family Evolution Reflects Adaptation to Soil Environmental Stressors in the Genome of the Collembolan Orchesella cincta.</title>
        <authorList>
            <person name="Faddeeva-Vakhrusheva A."/>
            <person name="Derks M.F."/>
            <person name="Anvar S.Y."/>
            <person name="Agamennone V."/>
            <person name="Suring W."/>
            <person name="Smit S."/>
            <person name="van Straalen N.M."/>
            <person name="Roelofs D."/>
        </authorList>
    </citation>
    <scope>NUCLEOTIDE SEQUENCE [LARGE SCALE GENOMIC DNA]</scope>
    <source>
        <tissue evidence="17">Mixed pool</tissue>
    </source>
</reference>
<dbReference type="STRING" id="48709.A0A1D2MQP4"/>
<keyword evidence="3 15" id="KW-0808">Transferase</keyword>
<evidence type="ECO:0000313" key="18">
    <source>
        <dbReference type="Proteomes" id="UP000094527"/>
    </source>
</evidence>
<dbReference type="EC" id="2.7.8.2" evidence="13"/>
<dbReference type="GO" id="GO:0004142">
    <property type="term" value="F:diacylglycerol cholinephosphotransferase activity"/>
    <property type="evidence" value="ECO:0007669"/>
    <property type="project" value="UniProtKB-EC"/>
</dbReference>
<evidence type="ECO:0000256" key="10">
    <source>
        <dbReference type="ARBA" id="ARBA00036651"/>
    </source>
</evidence>
<comment type="caution">
    <text evidence="17">The sequence shown here is derived from an EMBL/GenBank/DDBJ whole genome shotgun (WGS) entry which is preliminary data.</text>
</comment>
<comment type="similarity">
    <text evidence="2 15">Belongs to the CDP-alcohol phosphatidyltransferase class-I family.</text>
</comment>
<dbReference type="AlphaFoldDB" id="A0A1D2MQP4"/>
<dbReference type="PANTHER" id="PTHR10414:SF37">
    <property type="entry name" value="BB IN A BOXCAR, ISOFORM C"/>
    <property type="match status" value="1"/>
</dbReference>
<evidence type="ECO:0000256" key="3">
    <source>
        <dbReference type="ARBA" id="ARBA00022679"/>
    </source>
</evidence>
<comment type="pathway">
    <text evidence="12">Phospholipid metabolism; phosphatidylcholine biosynthesis; phosphatidylcholine from phosphocholine: step 2/2.</text>
</comment>
<comment type="catalytic activity">
    <reaction evidence="11">
        <text>1-hexadecanoyl-2-(9Z-octadecenoyl)-sn-glycerol + CDP-choline = 1-hexadecanoyl-2-(9Z-octadecenoyl)-sn-glycero-3-phosphocholine + CMP + H(+)</text>
        <dbReference type="Rhea" id="RHEA:54244"/>
        <dbReference type="ChEBI" id="CHEBI:15378"/>
        <dbReference type="ChEBI" id="CHEBI:58779"/>
        <dbReference type="ChEBI" id="CHEBI:60377"/>
        <dbReference type="ChEBI" id="CHEBI:73001"/>
        <dbReference type="ChEBI" id="CHEBI:75466"/>
    </reaction>
    <physiologicalReaction direction="left-to-right" evidence="11">
        <dbReference type="Rhea" id="RHEA:54245"/>
    </physiologicalReaction>
</comment>
<dbReference type="OrthoDB" id="196717at2759"/>
<keyword evidence="6 16" id="KW-0472">Membrane</keyword>
<dbReference type="PANTHER" id="PTHR10414">
    <property type="entry name" value="ETHANOLAMINEPHOSPHOTRANSFERASE"/>
    <property type="match status" value="1"/>
</dbReference>
<feature type="transmembrane region" description="Helical" evidence="16">
    <location>
        <begin position="77"/>
        <end position="98"/>
    </location>
</feature>
<evidence type="ECO:0000256" key="12">
    <source>
        <dbReference type="ARBA" id="ARBA00037890"/>
    </source>
</evidence>
<protein>
    <recommendedName>
        <fullName evidence="13">diacylglycerol cholinephosphotransferase</fullName>
        <ecNumber evidence="13">2.7.8.2</ecNumber>
    </recommendedName>
</protein>
<dbReference type="InterPro" id="IPR048254">
    <property type="entry name" value="CDP_ALCOHOL_P_TRANSF_CS"/>
</dbReference>
<sequence>MVHYSQKKKSGGFSSFWRGMVYKMSLQKKSPILTEKQLSNLTKHKFFASSDSLFDPVLQLWWNWLVKQVPVWFAPNVITILGLLVNILTSLVLVYYSPDCRQEVPSWACYMCALGLFVYQSLDAIDGKHARRTKSSSPLGELFDHVCDSISTVFVSLAVCVSLHLGSAPKLMFLNCFFASILFYSAQWQTYVSGTFRTSRFGTIDVTEVQMGIIIVHMISGYYGCSFWTQSGTSVLSPSIPLSLVVFPAMILAACGADEDGAYASHPALYMLTFGLIAAKVTNRLVVAHMTMSVMDYFDTSLRGPFVMFVNQCFNTPIPENMLLFGSLLWVCIDLWLYCSRVSLEICESMGIHVFRISLSSASARSPNVGKAVVS</sequence>
<dbReference type="Gene3D" id="1.20.120.1760">
    <property type="match status" value="1"/>
</dbReference>
<feature type="transmembrane region" description="Helical" evidence="16">
    <location>
        <begin position="235"/>
        <end position="256"/>
    </location>
</feature>